<feature type="domain" description="BTB" evidence="2">
    <location>
        <begin position="32"/>
        <end position="100"/>
    </location>
</feature>
<dbReference type="AlphaFoldDB" id="A0A9P0EZV4"/>
<name>A0A9P0EZV4_BEMTA</name>
<dbReference type="Gene3D" id="3.30.710.10">
    <property type="entry name" value="Potassium Channel Kv1.1, Chain A"/>
    <property type="match status" value="1"/>
</dbReference>
<dbReference type="PANTHER" id="PTHR24410">
    <property type="entry name" value="HL07962P-RELATED"/>
    <property type="match status" value="1"/>
</dbReference>
<dbReference type="KEGG" id="btab:109043290"/>
<organism evidence="3 4">
    <name type="scientific">Bemisia tabaci</name>
    <name type="common">Sweetpotato whitefly</name>
    <name type="synonym">Aleurodes tabaci</name>
    <dbReference type="NCBI Taxonomy" id="7038"/>
    <lineage>
        <taxon>Eukaryota</taxon>
        <taxon>Metazoa</taxon>
        <taxon>Ecdysozoa</taxon>
        <taxon>Arthropoda</taxon>
        <taxon>Hexapoda</taxon>
        <taxon>Insecta</taxon>
        <taxon>Pterygota</taxon>
        <taxon>Neoptera</taxon>
        <taxon>Paraneoptera</taxon>
        <taxon>Hemiptera</taxon>
        <taxon>Sternorrhyncha</taxon>
        <taxon>Aleyrodoidea</taxon>
        <taxon>Aleyrodidae</taxon>
        <taxon>Aleyrodinae</taxon>
        <taxon>Bemisia</taxon>
    </lineage>
</organism>
<sequence>MESIGVASVFDPQHNSRFIRTFHDYFNNQTLADVCFICKDGQKVRAHQMVLGAVSKLLKKLLLEFAGTMEEIVIHLPDVPSSSLKQVLYLLYEGNTHLVGEEEYKEFNSLLRLLGIEPDNSNTSSRQELGGNKQPHLNPSMDESRVNSQFSSPQHPANVIDHYPNMNQSTPSGPPIQQQMPPQGNVNLPGPMIDHTHSNPGGRIFKSNKRKQTEDPNPGGAKSQNIKTEPPSNDIQNAPQISTSHTGPHPKTNQITDNNSSVSNKMSDSRNVRGRGRPRGSGSSSARKQTSSVSHRGNRGSQPSSSDCVVVDD</sequence>
<feature type="compositionally biased region" description="Polar residues" evidence="1">
    <location>
        <begin position="146"/>
        <end position="155"/>
    </location>
</feature>
<dbReference type="Proteomes" id="UP001152759">
    <property type="component" value="Chromosome 3"/>
</dbReference>
<evidence type="ECO:0000313" key="3">
    <source>
        <dbReference type="EMBL" id="CAH0385990.1"/>
    </source>
</evidence>
<dbReference type="SUPFAM" id="SSF54695">
    <property type="entry name" value="POZ domain"/>
    <property type="match status" value="1"/>
</dbReference>
<feature type="compositionally biased region" description="Polar residues" evidence="1">
    <location>
        <begin position="222"/>
        <end position="266"/>
    </location>
</feature>
<evidence type="ECO:0000256" key="1">
    <source>
        <dbReference type="SAM" id="MobiDB-lite"/>
    </source>
</evidence>
<reference evidence="3" key="1">
    <citation type="submission" date="2021-12" db="EMBL/GenBank/DDBJ databases">
        <authorList>
            <person name="King R."/>
        </authorList>
    </citation>
    <scope>NUCLEOTIDE SEQUENCE</scope>
</reference>
<dbReference type="InterPro" id="IPR000210">
    <property type="entry name" value="BTB/POZ_dom"/>
</dbReference>
<proteinExistence type="predicted"/>
<protein>
    <recommendedName>
        <fullName evidence="2">BTB domain-containing protein</fullName>
    </recommendedName>
</protein>
<dbReference type="InterPro" id="IPR011333">
    <property type="entry name" value="SKP1/BTB/POZ_sf"/>
</dbReference>
<dbReference type="SMART" id="SM00225">
    <property type="entry name" value="BTB"/>
    <property type="match status" value="1"/>
</dbReference>
<gene>
    <name evidence="3" type="ORF">BEMITA_LOCUS5162</name>
</gene>
<feature type="compositionally biased region" description="Polar residues" evidence="1">
    <location>
        <begin position="286"/>
        <end position="307"/>
    </location>
</feature>
<dbReference type="EMBL" id="OU963864">
    <property type="protein sequence ID" value="CAH0385990.1"/>
    <property type="molecule type" value="Genomic_DNA"/>
</dbReference>
<dbReference type="InterPro" id="IPR051481">
    <property type="entry name" value="BTB-POZ/Galectin-3-binding"/>
</dbReference>
<evidence type="ECO:0000313" key="4">
    <source>
        <dbReference type="Proteomes" id="UP001152759"/>
    </source>
</evidence>
<feature type="region of interest" description="Disordered" evidence="1">
    <location>
        <begin position="121"/>
        <end position="313"/>
    </location>
</feature>
<accession>A0A9P0EZV4</accession>
<evidence type="ECO:0000259" key="2">
    <source>
        <dbReference type="PROSITE" id="PS50097"/>
    </source>
</evidence>
<dbReference type="Pfam" id="PF00651">
    <property type="entry name" value="BTB"/>
    <property type="match status" value="1"/>
</dbReference>
<keyword evidence="4" id="KW-1185">Reference proteome</keyword>
<dbReference type="PANTHER" id="PTHR24410:SF23">
    <property type="entry name" value="BTB DOMAIN-CONTAINING PROTEIN-RELATED"/>
    <property type="match status" value="1"/>
</dbReference>
<dbReference type="PROSITE" id="PS50097">
    <property type="entry name" value="BTB"/>
    <property type="match status" value="1"/>
</dbReference>